<dbReference type="EMBL" id="CAESAN010000179">
    <property type="protein sequence ID" value="CAB4347144.1"/>
    <property type="molecule type" value="Genomic_DNA"/>
</dbReference>
<proteinExistence type="predicted"/>
<evidence type="ECO:0000313" key="1">
    <source>
        <dbReference type="EMBL" id="CAB4347144.1"/>
    </source>
</evidence>
<gene>
    <name evidence="1" type="ORF">UFOPK3547_01595</name>
</gene>
<organism evidence="1">
    <name type="scientific">freshwater metagenome</name>
    <dbReference type="NCBI Taxonomy" id="449393"/>
    <lineage>
        <taxon>unclassified sequences</taxon>
        <taxon>metagenomes</taxon>
        <taxon>ecological metagenomes</taxon>
    </lineage>
</organism>
<dbReference type="AlphaFoldDB" id="A0A6J5ZWW6"/>
<name>A0A6J5ZWW6_9ZZZZ</name>
<sequence>MGDARLRVVRHCAAELFKADLFAGDRLDHVGPGDEHVRALLDHQDEVCDRGRVDRAAGAGSHDQADLRDHAGAHHVAHEDVAVGAQRNDAFLDSRAARVVDADHRAADLRCEVHHLAHLLRHNFPERSAKDCEVLTEHADAAAVDRAVTGNDGVAPRAVLLHVEVGSAVPHEGVELLKRIRIEQLLDPLTGGVLAAVVLLGLRFGRRVHRLLAHLAEQCQLCREVFGFGCGRH</sequence>
<dbReference type="AntiFam" id="ANF00078">
    <property type="entry name" value="Shadow ORF (opposite pccB)"/>
</dbReference>
<reference evidence="1" key="1">
    <citation type="submission" date="2020-05" db="EMBL/GenBank/DDBJ databases">
        <authorList>
            <person name="Chiriac C."/>
            <person name="Salcher M."/>
            <person name="Ghai R."/>
            <person name="Kavagutti S V."/>
        </authorList>
    </citation>
    <scope>NUCLEOTIDE SEQUENCE</scope>
</reference>
<accession>A0A6J5ZWW6</accession>
<protein>
    <submittedName>
        <fullName evidence="1">Unannotated protein</fullName>
    </submittedName>
</protein>